<dbReference type="CDD" id="cd06121">
    <property type="entry name" value="cupin_YML079wp"/>
    <property type="match status" value="1"/>
</dbReference>
<sequence>MTSARDMIERHSLEPHPEGGWYRETFRAGEKDGRSSATMIHFLLEAGQASHWHRVDADELWLWHAGDPLALRVAETEDAAVETIVLGDANAPQWQGVVPQGQWQAALPLPGSHGYAFVSCVVAPGFSFDGFELAPPGWAPKRA</sequence>
<dbReference type="InterPro" id="IPR014710">
    <property type="entry name" value="RmlC-like_jellyroll"/>
</dbReference>
<dbReference type="InterPro" id="IPR011051">
    <property type="entry name" value="RmlC_Cupin_sf"/>
</dbReference>
<feature type="domain" description="DUF985" evidence="2">
    <location>
        <begin position="6"/>
        <end position="134"/>
    </location>
</feature>
<dbReference type="Proteomes" id="UP000759298">
    <property type="component" value="Unassembled WGS sequence"/>
</dbReference>
<dbReference type="PANTHER" id="PTHR33387:SF3">
    <property type="entry name" value="DUF985 DOMAIN-CONTAINING PROTEIN"/>
    <property type="match status" value="1"/>
</dbReference>
<feature type="compositionally biased region" description="Basic and acidic residues" evidence="1">
    <location>
        <begin position="1"/>
        <end position="17"/>
    </location>
</feature>
<dbReference type="Gene3D" id="2.60.120.10">
    <property type="entry name" value="Jelly Rolls"/>
    <property type="match status" value="1"/>
</dbReference>
<reference evidence="3 4" key="1">
    <citation type="submission" date="2021-07" db="EMBL/GenBank/DDBJ databases">
        <title>Alteriqipengyuania abyssalis NZ-12B nov, sp.nov isolated from deep sea sponge in pacific ocean.</title>
        <authorList>
            <person name="Tareen S."/>
            <person name="Wink J."/>
        </authorList>
    </citation>
    <scope>NUCLEOTIDE SEQUENCE [LARGE SCALE GENOMIC DNA]</scope>
    <source>
        <strain evidence="3 4">NZ-12B</strain>
    </source>
</reference>
<gene>
    <name evidence="3" type="ORF">KYN89_13075</name>
</gene>
<dbReference type="RefSeq" id="WP_222825452.1">
    <property type="nucleotide sequence ID" value="NZ_JAHWXP010000003.1"/>
</dbReference>
<evidence type="ECO:0000256" key="1">
    <source>
        <dbReference type="SAM" id="MobiDB-lite"/>
    </source>
</evidence>
<dbReference type="PANTHER" id="PTHR33387">
    <property type="entry name" value="RMLC-LIKE JELLY ROLL FOLD PROTEIN"/>
    <property type="match status" value="1"/>
</dbReference>
<organism evidence="3 4">
    <name type="scientific">Alteriqipengyuania abyssalis</name>
    <dbReference type="NCBI Taxonomy" id="2860200"/>
    <lineage>
        <taxon>Bacteria</taxon>
        <taxon>Pseudomonadati</taxon>
        <taxon>Pseudomonadota</taxon>
        <taxon>Alphaproteobacteria</taxon>
        <taxon>Sphingomonadales</taxon>
        <taxon>Erythrobacteraceae</taxon>
        <taxon>Alteriqipengyuania</taxon>
    </lineage>
</organism>
<dbReference type="EMBL" id="JAHWXP010000003">
    <property type="protein sequence ID" value="MBY8337976.1"/>
    <property type="molecule type" value="Genomic_DNA"/>
</dbReference>
<dbReference type="InterPro" id="IPR009327">
    <property type="entry name" value="Cupin_DUF985"/>
</dbReference>
<proteinExistence type="predicted"/>
<evidence type="ECO:0000259" key="2">
    <source>
        <dbReference type="Pfam" id="PF06172"/>
    </source>
</evidence>
<dbReference type="SUPFAM" id="SSF51182">
    <property type="entry name" value="RmlC-like cupins"/>
    <property type="match status" value="1"/>
</dbReference>
<evidence type="ECO:0000313" key="4">
    <source>
        <dbReference type="Proteomes" id="UP000759298"/>
    </source>
</evidence>
<protein>
    <submittedName>
        <fullName evidence="3">Cupin domain-containing protein</fullName>
    </submittedName>
</protein>
<dbReference type="Pfam" id="PF06172">
    <property type="entry name" value="Cupin_5"/>
    <property type="match status" value="1"/>
</dbReference>
<evidence type="ECO:0000313" key="3">
    <source>
        <dbReference type="EMBL" id="MBY8337976.1"/>
    </source>
</evidence>
<name>A0ABS7PG83_9SPHN</name>
<feature type="region of interest" description="Disordered" evidence="1">
    <location>
        <begin position="1"/>
        <end position="21"/>
    </location>
</feature>
<keyword evidence="4" id="KW-1185">Reference proteome</keyword>
<dbReference type="InterPro" id="IPR039935">
    <property type="entry name" value="YML079W-like"/>
</dbReference>
<comment type="caution">
    <text evidence="3">The sequence shown here is derived from an EMBL/GenBank/DDBJ whole genome shotgun (WGS) entry which is preliminary data.</text>
</comment>
<accession>A0ABS7PG83</accession>